<name>A0A5J4YRL3_PORPP</name>
<protein>
    <submittedName>
        <fullName evidence="2">Uncharacterized protein</fullName>
    </submittedName>
</protein>
<feature type="compositionally biased region" description="Polar residues" evidence="1">
    <location>
        <begin position="1"/>
        <end position="16"/>
    </location>
</feature>
<comment type="caution">
    <text evidence="2">The sequence shown here is derived from an EMBL/GenBank/DDBJ whole genome shotgun (WGS) entry which is preliminary data.</text>
</comment>
<dbReference type="Proteomes" id="UP000324585">
    <property type="component" value="Unassembled WGS sequence"/>
</dbReference>
<accession>A0A5J4YRL3</accession>
<sequence>MVVLLNRQTSYLGGQSSRKHRENYASRKARHVCHSGLSTELLVLSVAYDMAEAIQVQLMLAGKDFPIELAPDGKQRFDAASCSAILKEKLHIVHLMVSREGLATLRIEQILHVPRKSNVADALIKPCAGLLGTGSSPNGPLNTRVATQMCMKL</sequence>
<gene>
    <name evidence="2" type="ORF">FVE85_8809</name>
</gene>
<dbReference type="EMBL" id="VRMN01000007">
    <property type="protein sequence ID" value="KAA8493364.1"/>
    <property type="molecule type" value="Genomic_DNA"/>
</dbReference>
<evidence type="ECO:0000313" key="3">
    <source>
        <dbReference type="Proteomes" id="UP000324585"/>
    </source>
</evidence>
<dbReference type="AlphaFoldDB" id="A0A5J4YRL3"/>
<organism evidence="2 3">
    <name type="scientific">Porphyridium purpureum</name>
    <name type="common">Red alga</name>
    <name type="synonym">Porphyridium cruentum</name>
    <dbReference type="NCBI Taxonomy" id="35688"/>
    <lineage>
        <taxon>Eukaryota</taxon>
        <taxon>Rhodophyta</taxon>
        <taxon>Bangiophyceae</taxon>
        <taxon>Porphyridiales</taxon>
        <taxon>Porphyridiaceae</taxon>
        <taxon>Porphyridium</taxon>
    </lineage>
</organism>
<evidence type="ECO:0000256" key="1">
    <source>
        <dbReference type="SAM" id="MobiDB-lite"/>
    </source>
</evidence>
<feature type="region of interest" description="Disordered" evidence="1">
    <location>
        <begin position="1"/>
        <end position="25"/>
    </location>
</feature>
<reference evidence="3" key="1">
    <citation type="journal article" date="2019" name="Nat. Commun.">
        <title>Expansion of phycobilisome linker gene families in mesophilic red algae.</title>
        <authorList>
            <person name="Lee J."/>
            <person name="Kim D."/>
            <person name="Bhattacharya D."/>
            <person name="Yoon H.S."/>
        </authorList>
    </citation>
    <scope>NUCLEOTIDE SEQUENCE [LARGE SCALE GENOMIC DNA]</scope>
    <source>
        <strain evidence="3">CCMP 1328</strain>
    </source>
</reference>
<proteinExistence type="predicted"/>
<evidence type="ECO:0000313" key="2">
    <source>
        <dbReference type="EMBL" id="KAA8493364.1"/>
    </source>
</evidence>
<keyword evidence="3" id="KW-1185">Reference proteome</keyword>